<organism evidence="1 2">
    <name type="scientific">Thelohanellus kitauei</name>
    <name type="common">Myxosporean</name>
    <dbReference type="NCBI Taxonomy" id="669202"/>
    <lineage>
        <taxon>Eukaryota</taxon>
        <taxon>Metazoa</taxon>
        <taxon>Cnidaria</taxon>
        <taxon>Myxozoa</taxon>
        <taxon>Myxosporea</taxon>
        <taxon>Bivalvulida</taxon>
        <taxon>Platysporina</taxon>
        <taxon>Myxobolidae</taxon>
        <taxon>Thelohanellus</taxon>
    </lineage>
</organism>
<dbReference type="Proteomes" id="UP000031668">
    <property type="component" value="Unassembled WGS sequence"/>
</dbReference>
<dbReference type="AlphaFoldDB" id="A0A0C2JP70"/>
<evidence type="ECO:0000313" key="2">
    <source>
        <dbReference type="Proteomes" id="UP000031668"/>
    </source>
</evidence>
<comment type="caution">
    <text evidence="1">The sequence shown here is derived from an EMBL/GenBank/DDBJ whole genome shotgun (WGS) entry which is preliminary data.</text>
</comment>
<proteinExistence type="predicted"/>
<reference evidence="1 2" key="1">
    <citation type="journal article" date="2014" name="Genome Biol. Evol.">
        <title>The genome of the myxosporean Thelohanellus kitauei shows adaptations to nutrient acquisition within its fish host.</title>
        <authorList>
            <person name="Yang Y."/>
            <person name="Xiong J."/>
            <person name="Zhou Z."/>
            <person name="Huo F."/>
            <person name="Miao W."/>
            <person name="Ran C."/>
            <person name="Liu Y."/>
            <person name="Zhang J."/>
            <person name="Feng J."/>
            <person name="Wang M."/>
            <person name="Wang M."/>
            <person name="Wang L."/>
            <person name="Yao B."/>
        </authorList>
    </citation>
    <scope>NUCLEOTIDE SEQUENCE [LARGE SCALE GENOMIC DNA]</scope>
    <source>
        <strain evidence="1">Wuqing</strain>
    </source>
</reference>
<evidence type="ECO:0000313" key="1">
    <source>
        <dbReference type="EMBL" id="KII71128.1"/>
    </source>
</evidence>
<sequence length="102" mass="11690">MFSYLAIRNRTPSDSRRLEKFCSRHFYKFYLKSFLSNRGHGGDVQVADSLLYKQKYGVGCILTNQDLWIVGGIDDNGPLFIELTVIQNMDAAKEISRRNIAP</sequence>
<accession>A0A0C2JP70</accession>
<protein>
    <submittedName>
        <fullName evidence="1">Uncharacterized protein</fullName>
    </submittedName>
</protein>
<gene>
    <name evidence="1" type="ORF">RF11_09147</name>
</gene>
<keyword evidence="2" id="KW-1185">Reference proteome</keyword>
<dbReference type="EMBL" id="JWZT01001836">
    <property type="protein sequence ID" value="KII71128.1"/>
    <property type="molecule type" value="Genomic_DNA"/>
</dbReference>
<name>A0A0C2JP70_THEKT</name>